<dbReference type="Proteomes" id="UP001320972">
    <property type="component" value="Unassembled WGS sequence"/>
</dbReference>
<keyword evidence="4" id="KW-1185">Reference proteome</keyword>
<protein>
    <submittedName>
        <fullName evidence="2">Uncharacterized protein</fullName>
    </submittedName>
</protein>
<sequence>MTDGTDPAAGPVRPETSELFSSWTDPDSGVESHLLEADSLGLGPTETVPSPLPNATTDGRLYWVFSDVTEDSWTLTAIDLESETAHRVASLDRSAPLPAIDPATGTVHVLVDGSLETYTPRLTGGDDGRIERTRSIDAAILEDAVAGLSRSANGDRIGFVVDDGETRRIASIYLPDGEVDIWHSGTVGCDVVQFSPTDPTVILFAREASTTTTTADAWLAREGLGSRPLGPQLPDRHRAYWWRPDGSGLWYVEPGSGVGVLDLEIGHRRIVWEQPVRTAHATHDGETIAAAVVSEDRTAVRVTDGRSTVDVVSPRKYSGDQPWHPHPTFLVGDSYLGYTTFVRDRPTFAVTPLSEL</sequence>
<evidence type="ECO:0000313" key="2">
    <source>
        <dbReference type="EMBL" id="MCU4742427.1"/>
    </source>
</evidence>
<dbReference type="InterPro" id="IPR015943">
    <property type="entry name" value="WD40/YVTN_repeat-like_dom_sf"/>
</dbReference>
<name>A0AAP2Z080_9EURY</name>
<comment type="caution">
    <text evidence="2">The sequence shown here is derived from an EMBL/GenBank/DDBJ whole genome shotgun (WGS) entry which is preliminary data.</text>
</comment>
<evidence type="ECO:0000313" key="4">
    <source>
        <dbReference type="Proteomes" id="UP001320972"/>
    </source>
</evidence>
<organism evidence="2 5">
    <name type="scientific">Natronoglomus mannanivorans</name>
    <dbReference type="NCBI Taxonomy" id="2979990"/>
    <lineage>
        <taxon>Archaea</taxon>
        <taxon>Methanobacteriati</taxon>
        <taxon>Methanobacteriota</taxon>
        <taxon>Stenosarchaea group</taxon>
        <taxon>Halobacteria</taxon>
        <taxon>Halobacteriales</taxon>
        <taxon>Natrialbaceae</taxon>
        <taxon>Natronoglomus</taxon>
    </lineage>
</organism>
<dbReference type="EMBL" id="JAOPKA010000008">
    <property type="protein sequence ID" value="MCU4742427.1"/>
    <property type="molecule type" value="Genomic_DNA"/>
</dbReference>
<dbReference type="EMBL" id="JAOPKB010000006">
    <property type="protein sequence ID" value="MCU4973520.1"/>
    <property type="molecule type" value="Genomic_DNA"/>
</dbReference>
<gene>
    <name evidence="3" type="ORF">OB955_12310</name>
    <name evidence="2" type="ORF">OB960_13575</name>
</gene>
<feature type="region of interest" description="Disordered" evidence="1">
    <location>
        <begin position="1"/>
        <end position="30"/>
    </location>
</feature>
<dbReference type="SUPFAM" id="SSF82171">
    <property type="entry name" value="DPP6 N-terminal domain-like"/>
    <property type="match status" value="1"/>
</dbReference>
<accession>A0AAP2Z080</accession>
<proteinExistence type="predicted"/>
<dbReference type="AlphaFoldDB" id="A0AAP2Z080"/>
<evidence type="ECO:0000313" key="3">
    <source>
        <dbReference type="EMBL" id="MCU4973520.1"/>
    </source>
</evidence>
<reference evidence="2 4" key="1">
    <citation type="submission" date="2022-09" db="EMBL/GenBank/DDBJ databases">
        <title>Enrichment on poylsaccharides allowed isolation of novel metabolic and taxonomic groups of Haloarchaea.</title>
        <authorList>
            <person name="Sorokin D.Y."/>
            <person name="Elcheninov A.G."/>
            <person name="Khizhniak T.V."/>
            <person name="Kolganova T.V."/>
            <person name="Kublanov I.V."/>
        </authorList>
    </citation>
    <scope>NUCLEOTIDE SEQUENCE</scope>
    <source>
        <strain evidence="3 4">AArc-m2/3/4</strain>
        <strain evidence="2">AArc-xg1-1</strain>
    </source>
</reference>
<dbReference type="Gene3D" id="2.130.10.10">
    <property type="entry name" value="YVTN repeat-like/Quinoprotein amine dehydrogenase"/>
    <property type="match status" value="1"/>
</dbReference>
<evidence type="ECO:0000313" key="5">
    <source>
        <dbReference type="Proteomes" id="UP001321018"/>
    </source>
</evidence>
<dbReference type="RefSeq" id="WP_338004250.1">
    <property type="nucleotide sequence ID" value="NZ_JAOPKA010000008.1"/>
</dbReference>
<dbReference type="Proteomes" id="UP001321018">
    <property type="component" value="Unassembled WGS sequence"/>
</dbReference>
<evidence type="ECO:0000256" key="1">
    <source>
        <dbReference type="SAM" id="MobiDB-lite"/>
    </source>
</evidence>